<organism evidence="6">
    <name type="scientific">freshwater metagenome</name>
    <dbReference type="NCBI Taxonomy" id="449393"/>
    <lineage>
        <taxon>unclassified sequences</taxon>
        <taxon>metagenomes</taxon>
        <taxon>ecological metagenomes</taxon>
    </lineage>
</organism>
<dbReference type="PRINTS" id="PR00080">
    <property type="entry name" value="SDRFAMILY"/>
</dbReference>
<sequence length="279" mass="28452">MAGQLEGKVAIVTGGASGIGLATVKKFVAEGAKVIFADIQDDLGSAIESELGANAVYVHTDVTSESEIEALVAAAVARFGKLDVMFNNAGAQGDPSPMDSLSSDGFDKASALLVRSVFLGHKYAARQFIAQGTKGSIISTSSAAAIQGGWSAPGYTIAKHGVTGAVRQAAVEYGSHGIRCNAIAPGIIMTPIYPATFGVPMAQSDEFLGFLADALAPTQPIGRVGQPEDVADAAVFLASDASTFITGVVLPVDGGVTSLYQGSFVPELLKAVETFNASH</sequence>
<reference evidence="6" key="1">
    <citation type="submission" date="2020-05" db="EMBL/GenBank/DDBJ databases">
        <authorList>
            <person name="Chiriac C."/>
            <person name="Salcher M."/>
            <person name="Ghai R."/>
            <person name="Kavagutti S V."/>
        </authorList>
    </citation>
    <scope>NUCLEOTIDE SEQUENCE</scope>
</reference>
<dbReference type="AlphaFoldDB" id="A0A6J7S761"/>
<dbReference type="GO" id="GO:0016491">
    <property type="term" value="F:oxidoreductase activity"/>
    <property type="evidence" value="ECO:0007669"/>
    <property type="project" value="UniProtKB-KW"/>
</dbReference>
<dbReference type="EMBL" id="CAFBPU010000039">
    <property type="protein sequence ID" value="CAB5036886.1"/>
    <property type="molecule type" value="Genomic_DNA"/>
</dbReference>
<dbReference type="EMBL" id="CAFBND010000022">
    <property type="protein sequence ID" value="CAB4936360.1"/>
    <property type="molecule type" value="Genomic_DNA"/>
</dbReference>
<evidence type="ECO:0000313" key="5">
    <source>
        <dbReference type="EMBL" id="CAB4936360.1"/>
    </source>
</evidence>
<proteinExistence type="inferred from homology"/>
<dbReference type="Pfam" id="PF13561">
    <property type="entry name" value="adh_short_C2"/>
    <property type="match status" value="1"/>
</dbReference>
<keyword evidence="4" id="KW-0443">Lipid metabolism</keyword>
<dbReference type="SUPFAM" id="SSF51735">
    <property type="entry name" value="NAD(P)-binding Rossmann-fold domains"/>
    <property type="match status" value="1"/>
</dbReference>
<gene>
    <name evidence="5" type="ORF">UFOPK3752_00756</name>
    <name evidence="6" type="ORF">UFOPK4150_01714</name>
</gene>
<comment type="similarity">
    <text evidence="1">Belongs to the short-chain dehydrogenases/reductases (SDR) family.</text>
</comment>
<dbReference type="InterPro" id="IPR002347">
    <property type="entry name" value="SDR_fam"/>
</dbReference>
<dbReference type="PANTHER" id="PTHR43180:SF28">
    <property type="entry name" value="NAD(P)-BINDING ROSSMANN-FOLD SUPERFAMILY PROTEIN"/>
    <property type="match status" value="1"/>
</dbReference>
<keyword evidence="2" id="KW-0560">Oxidoreductase</keyword>
<evidence type="ECO:0000256" key="4">
    <source>
        <dbReference type="ARBA" id="ARBA00023098"/>
    </source>
</evidence>
<dbReference type="InterPro" id="IPR036291">
    <property type="entry name" value="NAD(P)-bd_dom_sf"/>
</dbReference>
<dbReference type="PANTHER" id="PTHR43180">
    <property type="entry name" value="3-OXOACYL-(ACYL-CARRIER-PROTEIN) REDUCTASE (AFU_ORTHOLOGUE AFUA_6G11210)"/>
    <property type="match status" value="1"/>
</dbReference>
<dbReference type="FunFam" id="3.40.50.720:FF:000084">
    <property type="entry name" value="Short-chain dehydrogenase reductase"/>
    <property type="match status" value="1"/>
</dbReference>
<evidence type="ECO:0000256" key="2">
    <source>
        <dbReference type="ARBA" id="ARBA00023002"/>
    </source>
</evidence>
<dbReference type="GO" id="GO:0006629">
    <property type="term" value="P:lipid metabolic process"/>
    <property type="evidence" value="ECO:0007669"/>
    <property type="project" value="UniProtKB-KW"/>
</dbReference>
<dbReference type="Gene3D" id="3.40.50.720">
    <property type="entry name" value="NAD(P)-binding Rossmann-like Domain"/>
    <property type="match status" value="1"/>
</dbReference>
<evidence type="ECO:0000313" key="6">
    <source>
        <dbReference type="EMBL" id="CAB5036886.1"/>
    </source>
</evidence>
<evidence type="ECO:0000256" key="1">
    <source>
        <dbReference type="ARBA" id="ARBA00006484"/>
    </source>
</evidence>
<accession>A0A6J7S761</accession>
<evidence type="ECO:0000256" key="3">
    <source>
        <dbReference type="ARBA" id="ARBA00023027"/>
    </source>
</evidence>
<dbReference type="PRINTS" id="PR00081">
    <property type="entry name" value="GDHRDH"/>
</dbReference>
<name>A0A6J7S761_9ZZZZ</name>
<keyword evidence="3" id="KW-0520">NAD</keyword>
<protein>
    <submittedName>
        <fullName evidence="6">Unannotated protein</fullName>
    </submittedName>
</protein>